<dbReference type="EMBL" id="BBVC01000083">
    <property type="protein sequence ID" value="GAO98727.1"/>
    <property type="molecule type" value="Genomic_DNA"/>
</dbReference>
<dbReference type="Gene3D" id="1.20.1640.10">
    <property type="entry name" value="Multidrug efflux transporter AcrB transmembrane domain"/>
    <property type="match status" value="2"/>
</dbReference>
<gene>
    <name evidence="9" type="primary">bepE_1</name>
    <name evidence="9" type="ORF">Cva_01394</name>
</gene>
<dbReference type="GO" id="GO:0005886">
    <property type="term" value="C:plasma membrane"/>
    <property type="evidence" value="ECO:0007669"/>
    <property type="project" value="UniProtKB-SubCell"/>
</dbReference>
<feature type="transmembrane region" description="Helical" evidence="8">
    <location>
        <begin position="933"/>
        <end position="954"/>
    </location>
</feature>
<organism evidence="9 10">
    <name type="scientific">Caedimonas varicaedens</name>
    <dbReference type="NCBI Taxonomy" id="1629334"/>
    <lineage>
        <taxon>Bacteria</taxon>
        <taxon>Pseudomonadati</taxon>
        <taxon>Pseudomonadota</taxon>
        <taxon>Alphaproteobacteria</taxon>
        <taxon>Holosporales</taxon>
        <taxon>Caedimonadaceae</taxon>
        <taxon>Caedimonas</taxon>
    </lineage>
</organism>
<comment type="caution">
    <text evidence="9">The sequence shown here is derived from an EMBL/GenBank/DDBJ whole genome shotgun (WGS) entry which is preliminary data.</text>
</comment>
<dbReference type="Pfam" id="PF00873">
    <property type="entry name" value="ACR_tran"/>
    <property type="match status" value="1"/>
</dbReference>
<feature type="transmembrane region" description="Helical" evidence="8">
    <location>
        <begin position="12"/>
        <end position="32"/>
    </location>
</feature>
<keyword evidence="10" id="KW-1185">Reference proteome</keyword>
<dbReference type="InterPro" id="IPR027463">
    <property type="entry name" value="AcrB_DN_DC_subdom"/>
</dbReference>
<evidence type="ECO:0000256" key="3">
    <source>
        <dbReference type="ARBA" id="ARBA00022475"/>
    </source>
</evidence>
<dbReference type="Gene3D" id="3.30.70.1320">
    <property type="entry name" value="Multidrug efflux transporter AcrB pore domain like"/>
    <property type="match status" value="1"/>
</dbReference>
<feature type="transmembrane region" description="Helical" evidence="8">
    <location>
        <begin position="359"/>
        <end position="380"/>
    </location>
</feature>
<keyword evidence="4" id="KW-0997">Cell inner membrane</keyword>
<dbReference type="Gene3D" id="3.30.70.1430">
    <property type="entry name" value="Multidrug efflux transporter AcrB pore domain"/>
    <property type="match status" value="2"/>
</dbReference>
<dbReference type="OrthoDB" id="9807350at2"/>
<dbReference type="SUPFAM" id="SSF82866">
    <property type="entry name" value="Multidrug efflux transporter AcrB transmembrane domain"/>
    <property type="match status" value="2"/>
</dbReference>
<evidence type="ECO:0000256" key="2">
    <source>
        <dbReference type="ARBA" id="ARBA00022448"/>
    </source>
</evidence>
<feature type="transmembrane region" description="Helical" evidence="8">
    <location>
        <begin position="975"/>
        <end position="994"/>
    </location>
</feature>
<dbReference type="Gene3D" id="3.30.70.1440">
    <property type="entry name" value="Multidrug efflux transporter AcrB pore domain"/>
    <property type="match status" value="1"/>
</dbReference>
<reference evidence="9 10" key="1">
    <citation type="submission" date="2015-03" db="EMBL/GenBank/DDBJ databases">
        <title>Caedibacter varicaedens, whole genome shotgun sequence.</title>
        <authorList>
            <person name="Suzuki H."/>
            <person name="Dapper A.L."/>
            <person name="Gibson A.K."/>
            <person name="Jackson C."/>
            <person name="Lee H."/>
            <person name="Pejaver V.R."/>
            <person name="Doak T."/>
            <person name="Lynch M."/>
        </authorList>
    </citation>
    <scope>NUCLEOTIDE SEQUENCE [LARGE SCALE GENOMIC DNA]</scope>
</reference>
<accession>A0A0K8ME19</accession>
<evidence type="ECO:0000256" key="7">
    <source>
        <dbReference type="ARBA" id="ARBA00023136"/>
    </source>
</evidence>
<dbReference type="SUPFAM" id="SSF82714">
    <property type="entry name" value="Multidrug efflux transporter AcrB TolC docking domain, DN and DC subdomains"/>
    <property type="match status" value="2"/>
</dbReference>
<feature type="transmembrane region" description="Helical" evidence="8">
    <location>
        <begin position="1006"/>
        <end position="1032"/>
    </location>
</feature>
<feature type="transmembrane region" description="Helical" evidence="8">
    <location>
        <begin position="877"/>
        <end position="896"/>
    </location>
</feature>
<proteinExistence type="predicted"/>
<dbReference type="PRINTS" id="PR00702">
    <property type="entry name" value="ACRIFLAVINRP"/>
</dbReference>
<dbReference type="PANTHER" id="PTHR32063">
    <property type="match status" value="1"/>
</dbReference>
<evidence type="ECO:0000256" key="8">
    <source>
        <dbReference type="SAM" id="Phobius"/>
    </source>
</evidence>
<keyword evidence="3" id="KW-1003">Cell membrane</keyword>
<dbReference type="Gene3D" id="3.30.2090.10">
    <property type="entry name" value="Multidrug efflux transporter AcrB TolC docking domain, DN and DC subdomains"/>
    <property type="match status" value="2"/>
</dbReference>
<feature type="transmembrane region" description="Helical" evidence="8">
    <location>
        <begin position="462"/>
        <end position="490"/>
    </location>
</feature>
<dbReference type="AlphaFoldDB" id="A0A0K8ME19"/>
<sequence>MKLTNICIKRPVLSTVMSLVIILLGIVTWGRLQVRQYPNVDEPRISIVTQLEGASPEIIEAQITKPMEDVLNGIEGLYEMNSSSEVGESRINLTFNLKRNIEDAANDVRNLISRIRDRLPNDISEPRIKKADADAAAFMQLALYSDRYNVKELADYAHRYLESQLEVLNGVSSVDVVGGGQYEMQIYLDPVKLVAYNVTAEDVAQALKKQNIKKAAGRLISSSQEITVTTRAPLVTEKDFNNLIVYEREGSLVRLSDVGRAKLDSIDTRNRVRFNGRPAVSIALVKQSTANPLEIGEQVKKTLVNIKSALPNDMNLEIAVDRTLFIDRSISQVYRTLLEATILVVLVILAFLRSFRAVLIPVVTIPVSLIGTFALMYFFGFTINTLTLLALVLAIGLVVDDAIVMLENIYRHIEEGMKPMEAAFKGAREISFAILAMTITLAAVYAPIALSSGQTGKLFTEFALTLAGSVLISGFVALTLSPMMCGRLLIAHKKADEVHREKEGWRKKFDLFELACEQFLKSVEEKYGAFLHKCLTQKFSFSRYSFSIRNLVLFLGLAVAFGAYLTYQNIPTELVPKEDQGIVLVQGIPPYGANLEYVDKYVKKIDEILKRDAPEIVKKLSTSSVPGESFSFCVLKPWEDRKRRSQEIVEALREPLYEITGMNANPSVGGKSLVGGLTDKPFDIILQTTKSYPELVQMAEKLEKALHDMGMLQGLYSNYGSEGQELVVHVDRDKAASLGVDVSVIADTLDTLISGRSPTKFERDSKLYSAKLWVEEEYRRNPEDVVGLYVRGIKNKTESMVPLSELITVEKKQAPTAIAHYGGLKSVNFSAKLKEGVSLGKALETIQEKIFDVLPKADARLEFTGESRRYLEESSNILLIFGLALAFIYLVLSAQYESYVDPLIILFSVPLSLAGGIYLLKLSGQTMNLYSEIGLVTLIGLITKHGILIVDFANKLKADGLDRVEAVVEASRLRLRPILMTTFAMVLGAFPLAFTSGAGAESRRPIGIVIVGGMTLGTIFTLFIVPAIYTYLSRKRAAADLTGFNTSKQEEEFWEK</sequence>
<comment type="subcellular location">
    <subcellularLocation>
        <location evidence="1">Cell inner membrane</location>
        <topology evidence="1">Multi-pass membrane protein</topology>
    </subcellularLocation>
</comment>
<name>A0A0K8ME19_9PROT</name>
<dbReference type="GO" id="GO:0042910">
    <property type="term" value="F:xenobiotic transmembrane transporter activity"/>
    <property type="evidence" value="ECO:0007669"/>
    <property type="project" value="TreeGrafter"/>
</dbReference>
<keyword evidence="2" id="KW-0813">Transport</keyword>
<feature type="transmembrane region" description="Helical" evidence="8">
    <location>
        <begin position="903"/>
        <end position="921"/>
    </location>
</feature>
<feature type="transmembrane region" description="Helical" evidence="8">
    <location>
        <begin position="430"/>
        <end position="450"/>
    </location>
</feature>
<dbReference type="InterPro" id="IPR001036">
    <property type="entry name" value="Acrflvin-R"/>
</dbReference>
<feature type="transmembrane region" description="Helical" evidence="8">
    <location>
        <begin position="548"/>
        <end position="567"/>
    </location>
</feature>
<keyword evidence="6 8" id="KW-1133">Transmembrane helix</keyword>
<evidence type="ECO:0000256" key="1">
    <source>
        <dbReference type="ARBA" id="ARBA00004429"/>
    </source>
</evidence>
<feature type="transmembrane region" description="Helical" evidence="8">
    <location>
        <begin position="386"/>
        <end position="410"/>
    </location>
</feature>
<keyword evidence="5 8" id="KW-0812">Transmembrane</keyword>
<dbReference type="SUPFAM" id="SSF82693">
    <property type="entry name" value="Multidrug efflux transporter AcrB pore domain, PN1, PN2, PC1 and PC2 subdomains"/>
    <property type="match status" value="3"/>
</dbReference>
<feature type="transmembrane region" description="Helical" evidence="8">
    <location>
        <begin position="333"/>
        <end position="352"/>
    </location>
</feature>
<dbReference type="Proteomes" id="UP000036771">
    <property type="component" value="Unassembled WGS sequence"/>
</dbReference>
<dbReference type="PANTHER" id="PTHR32063:SF28">
    <property type="entry name" value="BLR2861 PROTEIN"/>
    <property type="match status" value="1"/>
</dbReference>
<dbReference type="STRING" id="1629334.Cva_01394"/>
<keyword evidence="7 8" id="KW-0472">Membrane</keyword>
<evidence type="ECO:0000256" key="4">
    <source>
        <dbReference type="ARBA" id="ARBA00022519"/>
    </source>
</evidence>
<evidence type="ECO:0000313" key="9">
    <source>
        <dbReference type="EMBL" id="GAO98727.1"/>
    </source>
</evidence>
<evidence type="ECO:0000256" key="6">
    <source>
        <dbReference type="ARBA" id="ARBA00022989"/>
    </source>
</evidence>
<protein>
    <submittedName>
        <fullName evidence="9">Efflux pump membrane transporter BepE</fullName>
    </submittedName>
</protein>
<evidence type="ECO:0000313" key="10">
    <source>
        <dbReference type="Proteomes" id="UP000036771"/>
    </source>
</evidence>
<dbReference type="FunFam" id="1.20.1640.10:FF:000001">
    <property type="entry name" value="Efflux pump membrane transporter"/>
    <property type="match status" value="1"/>
</dbReference>
<evidence type="ECO:0000256" key="5">
    <source>
        <dbReference type="ARBA" id="ARBA00022692"/>
    </source>
</evidence>